<dbReference type="Pfam" id="PF11700">
    <property type="entry name" value="ATG22"/>
    <property type="match status" value="1"/>
</dbReference>
<feature type="transmembrane region" description="Helical" evidence="6">
    <location>
        <begin position="371"/>
        <end position="392"/>
    </location>
</feature>
<dbReference type="InterPro" id="IPR050495">
    <property type="entry name" value="ATG22/LtaA_families"/>
</dbReference>
<feature type="transmembrane region" description="Helical" evidence="6">
    <location>
        <begin position="323"/>
        <end position="342"/>
    </location>
</feature>
<dbReference type="InterPro" id="IPR024671">
    <property type="entry name" value="Atg22-like"/>
</dbReference>
<sequence>MAILEEDAAALPTEAGQLGLMGWMLFDWAAQPFFTIIITFIFGPYFVTRLGSDPVAGQEIWAHAATIAGILLAVMAPLAGAISDRTGANKRWIGFLAIFQMASLAMLWVAAPGTGYFWPALMIVIATVAAELSVVFNDSMLPRLVPEEAVNRVSNIAWGVGYLGGMIPLVFFVLFMSADPKSGVTMIGLEPLFGLNPASGDAERLTGPLSALWYFIFLMPLFLFTPDPTRSLPLKTALKTGLADLRQTVSVLSKRRSTFRFLIARMLYMDGVNALLTLGPAFAAALFGWNVVEIGLFGILINLSALAGCFIAAALSRHLTARAMVLVSLMILVFATIGFVSMSKDGMLFGLFAMPSDTGALFDSGAEKICIGFALLIGLAFGPVQAASRAFLASTVPVSEAGRYFGLYSLTGRITSFLGTGAFAIVTGLTGSASAGMATIIIFLLGGLAIFLTVGRDGGRAPGR</sequence>
<feature type="transmembrane region" description="Helical" evidence="6">
    <location>
        <begin position="156"/>
        <end position="176"/>
    </location>
</feature>
<name>A0A506UE56_9HYPH</name>
<dbReference type="SUPFAM" id="SSF103473">
    <property type="entry name" value="MFS general substrate transporter"/>
    <property type="match status" value="1"/>
</dbReference>
<keyword evidence="2" id="KW-0813">Transport</keyword>
<evidence type="ECO:0000313" key="7">
    <source>
        <dbReference type="EMBL" id="TPW31125.1"/>
    </source>
</evidence>
<evidence type="ECO:0000313" key="8">
    <source>
        <dbReference type="Proteomes" id="UP000318801"/>
    </source>
</evidence>
<evidence type="ECO:0000256" key="4">
    <source>
        <dbReference type="ARBA" id="ARBA00022989"/>
    </source>
</evidence>
<keyword evidence="8" id="KW-1185">Reference proteome</keyword>
<evidence type="ECO:0000256" key="5">
    <source>
        <dbReference type="ARBA" id="ARBA00023136"/>
    </source>
</evidence>
<feature type="transmembrane region" description="Helical" evidence="6">
    <location>
        <begin position="404"/>
        <end position="426"/>
    </location>
</feature>
<feature type="transmembrane region" description="Helical" evidence="6">
    <location>
        <begin position="116"/>
        <end position="136"/>
    </location>
</feature>
<feature type="transmembrane region" description="Helical" evidence="6">
    <location>
        <begin position="60"/>
        <end position="80"/>
    </location>
</feature>
<dbReference type="OrthoDB" id="9768783at2"/>
<dbReference type="RefSeq" id="WP_141148996.1">
    <property type="nucleotide sequence ID" value="NZ_VHLG01000004.1"/>
</dbReference>
<organism evidence="7 8">
    <name type="scientific">Martelella alba</name>
    <dbReference type="NCBI Taxonomy" id="2590451"/>
    <lineage>
        <taxon>Bacteria</taxon>
        <taxon>Pseudomonadati</taxon>
        <taxon>Pseudomonadota</taxon>
        <taxon>Alphaproteobacteria</taxon>
        <taxon>Hyphomicrobiales</taxon>
        <taxon>Aurantimonadaceae</taxon>
        <taxon>Martelella</taxon>
    </lineage>
</organism>
<feature type="transmembrane region" description="Helical" evidence="6">
    <location>
        <begin position="262"/>
        <end position="288"/>
    </location>
</feature>
<evidence type="ECO:0000256" key="2">
    <source>
        <dbReference type="ARBA" id="ARBA00022448"/>
    </source>
</evidence>
<feature type="transmembrane region" description="Helical" evidence="6">
    <location>
        <begin position="432"/>
        <end position="454"/>
    </location>
</feature>
<dbReference type="AlphaFoldDB" id="A0A506UE56"/>
<feature type="transmembrane region" description="Helical" evidence="6">
    <location>
        <begin position="28"/>
        <end position="48"/>
    </location>
</feature>
<accession>A0A506UE56</accession>
<keyword evidence="5 6" id="KW-0472">Membrane</keyword>
<keyword evidence="3 6" id="KW-0812">Transmembrane</keyword>
<dbReference type="EMBL" id="VHLG01000004">
    <property type="protein sequence ID" value="TPW31125.1"/>
    <property type="molecule type" value="Genomic_DNA"/>
</dbReference>
<dbReference type="PANTHER" id="PTHR23519">
    <property type="entry name" value="AUTOPHAGY-RELATED PROTEIN 22"/>
    <property type="match status" value="1"/>
</dbReference>
<dbReference type="PANTHER" id="PTHR23519:SF1">
    <property type="entry name" value="AUTOPHAGY-RELATED PROTEIN 22"/>
    <property type="match status" value="1"/>
</dbReference>
<gene>
    <name evidence="7" type="ORF">FJU08_10780</name>
</gene>
<reference evidence="7 8" key="1">
    <citation type="submission" date="2019-06" db="EMBL/GenBank/DDBJ databases">
        <authorList>
            <person name="Li M."/>
        </authorList>
    </citation>
    <scope>NUCLEOTIDE SEQUENCE [LARGE SCALE GENOMIC DNA]</scope>
    <source>
        <strain evidence="7 8">BGMRC2036</strain>
    </source>
</reference>
<dbReference type="GO" id="GO:0012505">
    <property type="term" value="C:endomembrane system"/>
    <property type="evidence" value="ECO:0007669"/>
    <property type="project" value="UniProtKB-SubCell"/>
</dbReference>
<protein>
    <submittedName>
        <fullName evidence="7">MFS transporter</fullName>
    </submittedName>
</protein>
<feature type="transmembrane region" description="Helical" evidence="6">
    <location>
        <begin position="294"/>
        <end position="316"/>
    </location>
</feature>
<dbReference type="Proteomes" id="UP000318801">
    <property type="component" value="Unassembled WGS sequence"/>
</dbReference>
<comment type="caution">
    <text evidence="7">The sequence shown here is derived from an EMBL/GenBank/DDBJ whole genome shotgun (WGS) entry which is preliminary data.</text>
</comment>
<dbReference type="InterPro" id="IPR036259">
    <property type="entry name" value="MFS_trans_sf"/>
</dbReference>
<dbReference type="Gene3D" id="1.20.1250.20">
    <property type="entry name" value="MFS general substrate transporter like domains"/>
    <property type="match status" value="1"/>
</dbReference>
<feature type="transmembrane region" description="Helical" evidence="6">
    <location>
        <begin position="92"/>
        <end position="110"/>
    </location>
</feature>
<keyword evidence="4 6" id="KW-1133">Transmembrane helix</keyword>
<evidence type="ECO:0000256" key="6">
    <source>
        <dbReference type="SAM" id="Phobius"/>
    </source>
</evidence>
<evidence type="ECO:0000256" key="3">
    <source>
        <dbReference type="ARBA" id="ARBA00022692"/>
    </source>
</evidence>
<comment type="subcellular location">
    <subcellularLocation>
        <location evidence="1">Endomembrane system</location>
        <topology evidence="1">Multi-pass membrane protein</topology>
    </subcellularLocation>
</comment>
<evidence type="ECO:0000256" key="1">
    <source>
        <dbReference type="ARBA" id="ARBA00004127"/>
    </source>
</evidence>
<proteinExistence type="predicted"/>